<dbReference type="STRING" id="454136.NIES2119_21090"/>
<sequence>MRNYLVSLALLNSAWMCCLIDDRTIAQIVPDGTLPTNSIVTPQGNQSLIEGGTRAGSNLFHSFREFSIPTGDEAFFNNGVDVNNIFTRITGSGISNIDGLIKANGTANLFFLNPNGIVFGPNARLNIGGSFVASTASGIRFADGKEFSANHPNGSALLSINVPVGLQLGTNPGSIINRANVATDSNASVLGLQVPTGNSITLIGGDIALEGGGLNAPGGRIELGGLAGEGTVGLVVDGNSPRLNFPSDSILANVTLTNDARISVRGTEGGDIVVNTNNLTATDGGRLVAGTEGQGNAGNITVNGNNITLSGVGSTKTGSGFYNQVLSGASGSAGNIFINTGSLSLTDGATITGETFGFGNAGTISIVASGSVSISGTNTVILSNVLRKAIGNVGSILIEADSVSLSGGAQLQAGIFSGGQGKNSGIISIKAQDFISLTGSGTAIFGDIEAETVGNSSDIQLSAASISLTEGAILNASTAGQGNAGSILVQASGAVSVANSRIFSTVGNTAEGRGGNITVVGESLSLTNDAQLAASTKGKGDTGSISIQVKDALFMSNSGILNSVGSGGIGNSGSIHIQAGSVSLIDDAQIVTGVFKAFETQPAGHGNAGNITIIARDSITLAGNDSNSSQTTALYSRVESGAIGNAGNIDIQTGSLSLLDGASLSATNFGIEGNAGNISIRATGSVSLSDSTIISALGVSSSPTIGQGGNITILADSLAMTNNAAMYTSTFGLGDAGSVLVQASGSVSLANSKIYTAVDSNAVGNGGNISIFAGSFSMTDGAVLFADTQGSGNAGNIFVQSAGAVSVTNSWIYSNTGSQTRGDGGNINIFASSLLMDGTQLSASTFKFGKAGDILIQVEDSVSLTNGSSIATAVDKGAIGDAGDIKIKADSFFATSSPSAIVVNTFGQGKAGDILIQVRDSVSLVNGSSIATAVGTSEAIGDGGSITIETGSFFATKGSAVLGSTLGKGKAGNITIVAHDTISFDGSFAASAEEDKAIGNAGTIRLTARSLSLTSGSGVTVASSGSEGAGSLEIDVGSVQLSNSLLSAETAAGNQGNINLRSSSLILRRNSAINTNAIGTATGGNININTNILAALENSDISANSRNAQGGTVTINAQAIFGAQSRTREELTRLLDTDEPELLNPSRLPSSDITATGKDASLSGTVAINTPEINPDAALVDLPQNLVDPTTLVASTCRTKGEEKNQFTITGRGGLPPSPHEALINDATWMDLRPIATTTSIQPNSDRSSSTTISSPRTQYPQEIVEAQGWIVNEKGQVILVAEAPKLTPSATGLENNPCYQAR</sequence>
<dbReference type="RefSeq" id="WP_073595473.1">
    <property type="nucleotide sequence ID" value="NZ_MRCE01000023.1"/>
</dbReference>
<dbReference type="EMBL" id="MRCE01000023">
    <property type="protein sequence ID" value="OKH35264.1"/>
    <property type="molecule type" value="Genomic_DNA"/>
</dbReference>
<dbReference type="Pfam" id="PF05860">
    <property type="entry name" value="TPS"/>
    <property type="match status" value="1"/>
</dbReference>
<dbReference type="Proteomes" id="UP000185860">
    <property type="component" value="Unassembled WGS sequence"/>
</dbReference>
<gene>
    <name evidence="3" type="ORF">NIES2119_21090</name>
</gene>
<dbReference type="OrthoDB" id="450498at2"/>
<feature type="region of interest" description="Disordered" evidence="1">
    <location>
        <begin position="1237"/>
        <end position="1259"/>
    </location>
</feature>
<evidence type="ECO:0000313" key="4">
    <source>
        <dbReference type="Proteomes" id="UP000185860"/>
    </source>
</evidence>
<accession>A0A1U7IEE6</accession>
<dbReference type="InterPro" id="IPR011050">
    <property type="entry name" value="Pectin_lyase_fold/virulence"/>
</dbReference>
<organism evidence="3 4">
    <name type="scientific">[Phormidium ambiguum] IAM M-71</name>
    <dbReference type="NCBI Taxonomy" id="454136"/>
    <lineage>
        <taxon>Bacteria</taxon>
        <taxon>Bacillati</taxon>
        <taxon>Cyanobacteriota</taxon>
        <taxon>Cyanophyceae</taxon>
        <taxon>Oscillatoriophycideae</taxon>
        <taxon>Aerosakkonematales</taxon>
        <taxon>Aerosakkonemataceae</taxon>
        <taxon>Floridanema</taxon>
    </lineage>
</organism>
<evidence type="ECO:0000259" key="2">
    <source>
        <dbReference type="SMART" id="SM00912"/>
    </source>
</evidence>
<feature type="domain" description="Filamentous haemagglutinin FhaB/tRNA nuclease CdiA-like TPS" evidence="2">
    <location>
        <begin position="31"/>
        <end position="142"/>
    </location>
</feature>
<protein>
    <recommendedName>
        <fullName evidence="2">Filamentous haemagglutinin FhaB/tRNA nuclease CdiA-like TPS domain-containing protein</fullName>
    </recommendedName>
</protein>
<proteinExistence type="predicted"/>
<dbReference type="NCBIfam" id="TIGR01901">
    <property type="entry name" value="adhes_NPXG"/>
    <property type="match status" value="1"/>
</dbReference>
<evidence type="ECO:0000313" key="3">
    <source>
        <dbReference type="EMBL" id="OKH35264.1"/>
    </source>
</evidence>
<name>A0A1U7IEE6_9CYAN</name>
<dbReference type="InterPro" id="IPR012334">
    <property type="entry name" value="Pectin_lyas_fold"/>
</dbReference>
<reference evidence="3 4" key="1">
    <citation type="submission" date="2016-11" db="EMBL/GenBank/DDBJ databases">
        <title>Draft Genome Sequences of Nine Cyanobacterial Strains from Diverse Habitats.</title>
        <authorList>
            <person name="Zhu T."/>
            <person name="Hou S."/>
            <person name="Lu X."/>
            <person name="Hess W.R."/>
        </authorList>
    </citation>
    <scope>NUCLEOTIDE SEQUENCE [LARGE SCALE GENOMIC DNA]</scope>
    <source>
        <strain evidence="3 4">IAM M-71</strain>
    </source>
</reference>
<dbReference type="Gene3D" id="2.160.20.10">
    <property type="entry name" value="Single-stranded right-handed beta-helix, Pectin lyase-like"/>
    <property type="match status" value="4"/>
</dbReference>
<evidence type="ECO:0000256" key="1">
    <source>
        <dbReference type="SAM" id="MobiDB-lite"/>
    </source>
</evidence>
<comment type="caution">
    <text evidence="3">The sequence shown here is derived from an EMBL/GenBank/DDBJ whole genome shotgun (WGS) entry which is preliminary data.</text>
</comment>
<dbReference type="SMART" id="SM00912">
    <property type="entry name" value="Haemagg_act"/>
    <property type="match status" value="1"/>
</dbReference>
<dbReference type="InterPro" id="IPR008638">
    <property type="entry name" value="FhaB/CdiA-like_TPS"/>
</dbReference>
<dbReference type="SUPFAM" id="SSF51126">
    <property type="entry name" value="Pectin lyase-like"/>
    <property type="match status" value="5"/>
</dbReference>
<feature type="compositionally biased region" description="Low complexity" evidence="1">
    <location>
        <begin position="1245"/>
        <end position="1258"/>
    </location>
</feature>